<evidence type="ECO:0000259" key="5">
    <source>
        <dbReference type="Pfam" id="PF10145"/>
    </source>
</evidence>
<dbReference type="InterPro" id="IPR010090">
    <property type="entry name" value="Phage_tape_meas"/>
</dbReference>
<dbReference type="EMBL" id="LR796917">
    <property type="protein sequence ID" value="CAB4175286.1"/>
    <property type="molecule type" value="Genomic_DNA"/>
</dbReference>
<evidence type="ECO:0000313" key="11">
    <source>
        <dbReference type="EMBL" id="CAB4179194.1"/>
    </source>
</evidence>
<evidence type="ECO:0000313" key="13">
    <source>
        <dbReference type="EMBL" id="CAB4216085.1"/>
    </source>
</evidence>
<keyword evidence="4" id="KW-0812">Transmembrane</keyword>
<dbReference type="GO" id="GO:0098003">
    <property type="term" value="P:viral tail assembly"/>
    <property type="evidence" value="ECO:0007669"/>
    <property type="project" value="UniProtKB-KW"/>
</dbReference>
<evidence type="ECO:0000313" key="8">
    <source>
        <dbReference type="EMBL" id="CAB4150989.1"/>
    </source>
</evidence>
<feature type="domain" description="Phage tail tape measure protein" evidence="5">
    <location>
        <begin position="303"/>
        <end position="445"/>
    </location>
</feature>
<reference evidence="12" key="1">
    <citation type="submission" date="2020-05" db="EMBL/GenBank/DDBJ databases">
        <authorList>
            <person name="Chiriac C."/>
            <person name="Salcher M."/>
            <person name="Ghai R."/>
            <person name="Kavagutti S V."/>
        </authorList>
    </citation>
    <scope>NUCLEOTIDE SEQUENCE</scope>
</reference>
<evidence type="ECO:0000256" key="3">
    <source>
        <dbReference type="SAM" id="MobiDB-lite"/>
    </source>
</evidence>
<organism evidence="12">
    <name type="scientific">uncultured Caudovirales phage</name>
    <dbReference type="NCBI Taxonomy" id="2100421"/>
    <lineage>
        <taxon>Viruses</taxon>
        <taxon>Duplodnaviria</taxon>
        <taxon>Heunggongvirae</taxon>
        <taxon>Uroviricota</taxon>
        <taxon>Caudoviricetes</taxon>
        <taxon>Peduoviridae</taxon>
        <taxon>Maltschvirus</taxon>
        <taxon>Maltschvirus maltsch</taxon>
    </lineage>
</organism>
<protein>
    <submittedName>
        <fullName evidence="12">Phage tail tape measure protein</fullName>
    </submittedName>
</protein>
<name>A0A6J5QWC1_9CAUD</name>
<evidence type="ECO:0000313" key="15">
    <source>
        <dbReference type="EMBL" id="CAB5230779.1"/>
    </source>
</evidence>
<evidence type="ECO:0000313" key="10">
    <source>
        <dbReference type="EMBL" id="CAB4175286.1"/>
    </source>
</evidence>
<evidence type="ECO:0000313" key="14">
    <source>
        <dbReference type="EMBL" id="CAB4220174.1"/>
    </source>
</evidence>
<keyword evidence="1" id="KW-1188">Viral release from host cell</keyword>
<sequence>MSDVDLIINVHTNGIKDVANLSASVKALTANLREITIPMSKLDVQSRAVNKALGMTNRGMNDHAKTVKQLKENQRALGEESKRLKSNIIAYTGAIRAAGGPTTALGKELTSTKAHLQSMSAAMRGARVRAFGSDVSSISLRLQKMGKDAQFVGRSLMINLTAPIMLFGRLGFQSLLAVDKEATRLTKVFDSVAMSAEQAAMKVGVIEGNMPTLKQQQMMDKMVSNFKALDTQLTGVSSKFGVSKDIVVGLASDFAELGIVSQENVVTLTELTTTIEKLGGMDIGPAKDLSQALYFNAKRAYEANGAFKLVTSAVERETMAIGAAKTQLAMFNAIENVTALTLQDLADALPEVGSMATAFGLSMTEAAAMLAPMKAAGLDVGASATSIKTSLQRLILPTAKNIKFMDQLAKQYGVTSDATDAFKNTTKTGLVGLEAIVDVFSKVKDSAAGTEGALKLMSQLFEKRQGPRMYIAIEQLASFNKQLKSTGSAENTLASVAQEAIVKFNELNNTSLKATIDNFRDIGILARVAAGTVGATVDGYKGKGSGGALSSDDIATAKAARSAVAAQVRKDRSEGKDSFAGVTSEAGRAMLVELAGPITATEIANQELDISLKSLSVSVQKIKNNFKLFAAEILRNLGPAIKWLSAKLEQFQKYWEGLTQSTRDNITKVIGFVLLFLAAIGPVVIAMGTFQASIGVLGRGFAFFLPKIKNASGELVSFGSSAETARRKIDAFYEKLRKLKSGGIKSGDTLDALNIKAPFTTSAATAESIAAARSSAIPPKFIPTPNAGLPPAFMATGGAGGTASVAAKAEGGILKNYLASIGKKTTDFEKVLKIEQTRILKNSGFSSSDITLAKNSRGPGGRLLPMTPGSAAARTALAPGGIADRTNAENILFAKAEAHQTALHAKQMAYIAQENALKMQAYNGEVLAQSMNHQANLAHEAKMQATKLKNEQMSAKGITTRYKKVITETKDKLGFSKGMKGTMVPQRVYNGMDISEDTANRIGRGGIRSRFTKANIFGKKILQKVETETGGLTPRKFARGLLPDFQKPTTPFPKMSTSGPLGFIKQASQNIGQRMMPTNLVGAQGAANVRGVFNVGKGAVKETFAKSMQGGRQAVANLAIKNEAEFPGKEAGKIKNAATAMKGFMGATKGGTAAMKLMKIALVSSGIGVLILLLGVAILVIVKNFDKFKSAGAGAFAKIKEAFDIFKNALLEIARPFLDLFAMFGKGGKEGKTAVGGLAAAFGGIATAVKWVAGMFQKFVMGVIQPLLYGIINVVMFVVSIFKGNWKDAFGYLLAAVSQVVKFVVLGFALLIKGVIQVVAFGIKLVIGYFTLIPKAVAKSFSWLSKLPGMGFLKSIGNGIDNVIDGLYGMVDAGKGAAMGAVDSIANSIIGGLNKGIDKGVKKSKGAIDLFKNKGATSAEPAGEAIADDMGDGLAKGDIGGKIKKEIEDVLQTLQDYVAGELKNAVDKYVAKAEDALKKQKEAALKVFQVQIETLDKLEKAQESLTRTMAYESEKRKRIDDKALTDEQYRRNYALAVYEGRTDDARMLQLQQGADEKAFSEDIKAIETKRAEELAKENLDALKTAINEAKDAAGKFFDESLIKFQEAAALVTKFPPVTIQDYQDQVGKLHTLTTDAALANSTEFGNMFETFVTTINDKMPNKVIGAFSMNLDDLVIEAQKKYGLGGNPEEKSIIGATLGMLADIGGTFGDKKQTVVDAFGEVSSGLVGNFTAAKTEILRVVDEEFLTPFAAASTTFVTNWETIYKQAFIDGNISIVNSFRNTVALNKDLMEEMAKNLDPAVNKWIELKAKIDAANDAASGGAAGGGGDGSSTTNPYANRTDAYGNTGFGRTSVPKPGIIAPKYAPKSNQAAMAGNAFKPNTVFVPTSATPGYKGYAKGGVIPSRSSESGYIGSGFISAPTQEGVPALLHGGEYILNAKAVSRLGIGALEKLNNNLIPRFAKGGYVAPKKGGIPFGGEDKILANSTQKAPQPLQGPYATSIPVVASPTINLKTLPLVKNTLPGEGGISTVRSASFGIGKGEVLLPTVVQGKILSDTNAFNAYANGGYKNHLGIYADTAAANKAAEVIHLSEANRIGQVAKAQAQRNVDLKNAGIAKNFIGPIAPVKQGLSSMKPEKQGLSWWKEILRPKNSFALIGGTVAGILGAPSGPGAFASAAAGATVMGGVGAWVEQLFDNKKGFQIGDIAKNALWQGTLQIAGAGLAKIASPLVEPGINYVKPMVASKFPGVASYLSGTVARLLGKTAEQEIGNLVIHGSPQSGLDTLLPRVSRSEPIGSIPKVWTFDASKTSAANAIDKLLPYADSTLGAGDQVGSIYVGSAKGLNPVAASMSPTAWTQSAVDVLHEIAVSGKTKQQIIRELEQVLASAASEPSPKISAIQKLFNLRTVPKVPVGPFIDSMPSVPNFQTALPAGPRPYGLLMQGKAPEPVESIAARLGQLARINGAIPLGRSTVPMPTASVENILMHGGPSELLGGTLNPEFIRGGFGHSAIQGAHPSDRFILGRFPSLIVTGTEKSQTTAILKTYEQMLNVLKNTGKYPLNELAPDMVTPVGQFGSAPAKGKFTNWGEQIEIATNWINKNKEILAIKLQGIPHQTGVPAFKGFGAGPYFGGGADRAAHLIEVPENLIMKDSLASFGDVNTTGAREIPFFGVQKPFASMTSDFIKSVVGPGVVGENGTYLAAGVEIANHLNSTLSKEALATFHQSMMAGNQITPGARGVILKQLETLWTASGYSNIKQQMAAAINVDEMLNIIKNAVVDPTKWAGNFVENKNYILDLIKTVGDPSIMQNMTNKIGPSSISSIVARSDDEIIASLTSSDHFAYMDPVLKARYIDIIKKTIEGQTLNAELIKQELGYSLFHQPSPYDVLGALRSDLPITGLKTFPGFKKGGYVPGSPTTPFPAMLHGGEYVINADAVRSMGVRTMQSINRSKFNVPSGSPAYAGGGGTTSVSTVNINVETFVGEEEWFKSMMKSYNVNVLPKMNKAAGNESRTFTSYNGVN</sequence>
<keyword evidence="4" id="KW-0472">Membrane</keyword>
<dbReference type="Pfam" id="PF10145">
    <property type="entry name" value="PhageMin_Tail"/>
    <property type="match status" value="1"/>
</dbReference>
<keyword evidence="4" id="KW-1133">Transmembrane helix</keyword>
<feature type="transmembrane region" description="Helical" evidence="4">
    <location>
        <begin position="1160"/>
        <end position="1182"/>
    </location>
</feature>
<dbReference type="EMBL" id="LR797130">
    <property type="protein sequence ID" value="CAB4188773.1"/>
    <property type="molecule type" value="Genomic_DNA"/>
</dbReference>
<evidence type="ECO:0000313" key="6">
    <source>
        <dbReference type="EMBL" id="CAB4135616.1"/>
    </source>
</evidence>
<dbReference type="EMBL" id="LR796548">
    <property type="protein sequence ID" value="CAB4150989.1"/>
    <property type="molecule type" value="Genomic_DNA"/>
</dbReference>
<evidence type="ECO:0000256" key="1">
    <source>
        <dbReference type="ARBA" id="ARBA00022465"/>
    </source>
</evidence>
<evidence type="ECO:0000313" key="9">
    <source>
        <dbReference type="EMBL" id="CAB4160838.1"/>
    </source>
</evidence>
<keyword evidence="1" id="KW-1245">Viral tail assembly</keyword>
<gene>
    <name evidence="11" type="ORF">UFOVP1031_39</name>
    <name evidence="12" type="ORF">UFOVP1172_96</name>
    <name evidence="13" type="ORF">UFOVP1486_58</name>
    <name evidence="15" type="ORF">UFOVP1578_111</name>
    <name evidence="14" type="ORF">UFOVP1630_103</name>
    <name evidence="6" type="ORF">UFOVP288_18</name>
    <name evidence="7" type="ORF">UFOVP483_21</name>
    <name evidence="8" type="ORF">UFOVP573_97</name>
    <name evidence="9" type="ORF">UFOVP769_18</name>
    <name evidence="10" type="ORF">UFOVP962_143</name>
</gene>
<dbReference type="EMBL" id="LR796709">
    <property type="protein sequence ID" value="CAB4160838.1"/>
    <property type="molecule type" value="Genomic_DNA"/>
</dbReference>
<feature type="transmembrane region" description="Helical" evidence="4">
    <location>
        <begin position="1259"/>
        <end position="1283"/>
    </location>
</feature>
<proteinExistence type="predicted"/>
<feature type="transmembrane region" description="Helical" evidence="4">
    <location>
        <begin position="1289"/>
        <end position="1311"/>
    </location>
</feature>
<dbReference type="EMBL" id="LR797492">
    <property type="protein sequence ID" value="CAB4220174.1"/>
    <property type="molecule type" value="Genomic_DNA"/>
</dbReference>
<evidence type="ECO:0000256" key="4">
    <source>
        <dbReference type="SAM" id="Phobius"/>
    </source>
</evidence>
<feature type="region of interest" description="Disordered" evidence="3">
    <location>
        <begin position="1818"/>
        <end position="1849"/>
    </location>
</feature>
<feature type="transmembrane region" description="Helical" evidence="4">
    <location>
        <begin position="1233"/>
        <end position="1252"/>
    </location>
</feature>
<dbReference type="EMBL" id="LR796980">
    <property type="protein sequence ID" value="CAB4179194.1"/>
    <property type="molecule type" value="Genomic_DNA"/>
</dbReference>
<evidence type="ECO:0000256" key="2">
    <source>
        <dbReference type="SAM" id="Coils"/>
    </source>
</evidence>
<dbReference type="EMBL" id="LR796461">
    <property type="protein sequence ID" value="CAB4146059.1"/>
    <property type="molecule type" value="Genomic_DNA"/>
</dbReference>
<dbReference type="EMBL" id="LR797434">
    <property type="protein sequence ID" value="CAB4216085.1"/>
    <property type="molecule type" value="Genomic_DNA"/>
</dbReference>
<evidence type="ECO:0000313" key="12">
    <source>
        <dbReference type="EMBL" id="CAB4188773.1"/>
    </source>
</evidence>
<keyword evidence="2" id="KW-0175">Coiled coil</keyword>
<evidence type="ECO:0000313" key="7">
    <source>
        <dbReference type="EMBL" id="CAB4146059.1"/>
    </source>
</evidence>
<dbReference type="EMBL" id="LR796305">
    <property type="protein sequence ID" value="CAB4135616.1"/>
    <property type="molecule type" value="Genomic_DNA"/>
</dbReference>
<feature type="coiled-coil region" evidence="2">
    <location>
        <begin position="60"/>
        <end position="87"/>
    </location>
</feature>
<accession>A0A6J5QWC1</accession>
<dbReference type="EMBL" id="LR798423">
    <property type="protein sequence ID" value="CAB5230779.1"/>
    <property type="molecule type" value="Genomic_DNA"/>
</dbReference>